<keyword evidence="2" id="KW-1185">Reference proteome</keyword>
<comment type="caution">
    <text evidence="1">The sequence shown here is derived from an EMBL/GenBank/DDBJ whole genome shotgun (WGS) entry which is preliminary data.</text>
</comment>
<proteinExistence type="predicted"/>
<reference evidence="1 2" key="1">
    <citation type="journal article" date="2016" name="Nat. Commun.">
        <title>Extremotolerant tardigrade genome and improved radiotolerance of human cultured cells by tardigrade-unique protein.</title>
        <authorList>
            <person name="Hashimoto T."/>
            <person name="Horikawa D.D."/>
            <person name="Saito Y."/>
            <person name="Kuwahara H."/>
            <person name="Kozuka-Hata H."/>
            <person name="Shin-I T."/>
            <person name="Minakuchi Y."/>
            <person name="Ohishi K."/>
            <person name="Motoyama A."/>
            <person name="Aizu T."/>
            <person name="Enomoto A."/>
            <person name="Kondo K."/>
            <person name="Tanaka S."/>
            <person name="Hara Y."/>
            <person name="Koshikawa S."/>
            <person name="Sagara H."/>
            <person name="Miura T."/>
            <person name="Yokobori S."/>
            <person name="Miyagawa K."/>
            <person name="Suzuki Y."/>
            <person name="Kubo T."/>
            <person name="Oyama M."/>
            <person name="Kohara Y."/>
            <person name="Fujiyama A."/>
            <person name="Arakawa K."/>
            <person name="Katayama T."/>
            <person name="Toyoda A."/>
            <person name="Kunieda T."/>
        </authorList>
    </citation>
    <scope>NUCLEOTIDE SEQUENCE [LARGE SCALE GENOMIC DNA]</scope>
    <source>
        <strain evidence="1 2">YOKOZUNA-1</strain>
    </source>
</reference>
<protein>
    <submittedName>
        <fullName evidence="1">Uncharacterized protein</fullName>
    </submittedName>
</protein>
<dbReference type="AlphaFoldDB" id="A0A1D1ULS7"/>
<dbReference type="Proteomes" id="UP000186922">
    <property type="component" value="Unassembled WGS sequence"/>
</dbReference>
<organism evidence="1 2">
    <name type="scientific">Ramazzottius varieornatus</name>
    <name type="common">Water bear</name>
    <name type="synonym">Tardigrade</name>
    <dbReference type="NCBI Taxonomy" id="947166"/>
    <lineage>
        <taxon>Eukaryota</taxon>
        <taxon>Metazoa</taxon>
        <taxon>Ecdysozoa</taxon>
        <taxon>Tardigrada</taxon>
        <taxon>Eutardigrada</taxon>
        <taxon>Parachela</taxon>
        <taxon>Hypsibioidea</taxon>
        <taxon>Ramazzottiidae</taxon>
        <taxon>Ramazzottius</taxon>
    </lineage>
</organism>
<sequence>MLDIPHASKPMLPFLWRTFPLLQHQIHSAQLGATSKTIQLLLPASFLKNSSLKPIRTLEKLQGKIAVASLRYQVRRRDSPSNATAISQSSAAVNIQRHQRNEEPNFHALRFYLRSRTHLPSLTKTAKDVVRSQAKRFSLNGDSLFVTVNGAQKRYIETKEERTKILKECHS</sequence>
<accession>A0A1D1ULS7</accession>
<name>A0A1D1ULS7_RAMVA</name>
<evidence type="ECO:0000313" key="2">
    <source>
        <dbReference type="Proteomes" id="UP000186922"/>
    </source>
</evidence>
<gene>
    <name evidence="1" type="primary">RvY_03040</name>
    <name evidence="1" type="synonym">RvY_03040.1</name>
    <name evidence="1" type="ORF">RvY_03040-1</name>
</gene>
<dbReference type="EMBL" id="BDGG01000001">
    <property type="protein sequence ID" value="GAU90654.1"/>
    <property type="molecule type" value="Genomic_DNA"/>
</dbReference>
<evidence type="ECO:0000313" key="1">
    <source>
        <dbReference type="EMBL" id="GAU90654.1"/>
    </source>
</evidence>